<name>A0A9X4KGA1_9BACL</name>
<dbReference type="RefSeq" id="WP_277564802.1">
    <property type="nucleotide sequence ID" value="NZ_JAPDHZ010000002.1"/>
</dbReference>
<reference evidence="2 3" key="1">
    <citation type="submission" date="2022-10" db="EMBL/GenBank/DDBJ databases">
        <title>Comparative genomic analysis of Cohnella hashimotonis sp. nov., isolated from the International Space Station.</title>
        <authorList>
            <person name="Simpson A."/>
            <person name="Venkateswaran K."/>
        </authorList>
    </citation>
    <scope>NUCLEOTIDE SEQUENCE [LARGE SCALE GENOMIC DNA]</scope>
    <source>
        <strain evidence="2 3">DSM 18997</strain>
    </source>
</reference>
<organism evidence="2 3">
    <name type="scientific">Cohnella ginsengisoli</name>
    <dbReference type="NCBI Taxonomy" id="425004"/>
    <lineage>
        <taxon>Bacteria</taxon>
        <taxon>Bacillati</taxon>
        <taxon>Bacillota</taxon>
        <taxon>Bacilli</taxon>
        <taxon>Bacillales</taxon>
        <taxon>Paenibacillaceae</taxon>
        <taxon>Cohnella</taxon>
    </lineage>
</organism>
<dbReference type="AlphaFoldDB" id="A0A9X4KGA1"/>
<evidence type="ECO:0000256" key="1">
    <source>
        <dbReference type="SAM" id="MobiDB-lite"/>
    </source>
</evidence>
<comment type="caution">
    <text evidence="2">The sequence shown here is derived from an EMBL/GenBank/DDBJ whole genome shotgun (WGS) entry which is preliminary data.</text>
</comment>
<keyword evidence="3" id="KW-1185">Reference proteome</keyword>
<proteinExistence type="predicted"/>
<evidence type="ECO:0000313" key="2">
    <source>
        <dbReference type="EMBL" id="MDG0791019.1"/>
    </source>
</evidence>
<gene>
    <name evidence="2" type="ORF">OMP38_09180</name>
</gene>
<dbReference type="EMBL" id="JAPDHZ010000002">
    <property type="protein sequence ID" value="MDG0791019.1"/>
    <property type="molecule type" value="Genomic_DNA"/>
</dbReference>
<sequence length="57" mass="6286">MIRKDGDVESYTEASAPTPDGQEDITPTDMVSGAVEEMVDSVEETFTHHKSAEEQEK</sequence>
<protein>
    <submittedName>
        <fullName evidence="2">Uncharacterized protein</fullName>
    </submittedName>
</protein>
<dbReference type="Proteomes" id="UP001153387">
    <property type="component" value="Unassembled WGS sequence"/>
</dbReference>
<evidence type="ECO:0000313" key="3">
    <source>
        <dbReference type="Proteomes" id="UP001153387"/>
    </source>
</evidence>
<accession>A0A9X4KGA1</accession>
<feature type="region of interest" description="Disordered" evidence="1">
    <location>
        <begin position="1"/>
        <end position="35"/>
    </location>
</feature>